<evidence type="ECO:0000313" key="3">
    <source>
        <dbReference type="EMBL" id="KRM55906.1"/>
    </source>
</evidence>
<evidence type="ECO:0000256" key="2">
    <source>
        <dbReference type="ARBA" id="ARBA00023121"/>
    </source>
</evidence>
<dbReference type="AlphaFoldDB" id="A0A0R1ZNF4"/>
<dbReference type="Gene3D" id="3.40.50.10170">
    <property type="match status" value="1"/>
</dbReference>
<comment type="function">
    <text evidence="1">May bind long-chain fatty acids, such as palmitate, and may play a role in lipid transport or fatty acid metabolism.</text>
</comment>
<protein>
    <submittedName>
        <fullName evidence="3">EDD, DegV family domain protein</fullName>
    </submittedName>
</protein>
<reference evidence="3 4" key="1">
    <citation type="journal article" date="2015" name="Genome Announc.">
        <title>Expanding the biotechnology potential of lactobacilli through comparative genomics of 213 strains and associated genera.</title>
        <authorList>
            <person name="Sun Z."/>
            <person name="Harris H.M."/>
            <person name="McCann A."/>
            <person name="Guo C."/>
            <person name="Argimon S."/>
            <person name="Zhang W."/>
            <person name="Yang X."/>
            <person name="Jeffery I.B."/>
            <person name="Cooney J.C."/>
            <person name="Kagawa T.F."/>
            <person name="Liu W."/>
            <person name="Song Y."/>
            <person name="Salvetti E."/>
            <person name="Wrobel A."/>
            <person name="Rasinkangas P."/>
            <person name="Parkhill J."/>
            <person name="Rea M.C."/>
            <person name="O'Sullivan O."/>
            <person name="Ritari J."/>
            <person name="Douillard F.P."/>
            <person name="Paul Ross R."/>
            <person name="Yang R."/>
            <person name="Briner A.E."/>
            <person name="Felis G.E."/>
            <person name="de Vos W.M."/>
            <person name="Barrangou R."/>
            <person name="Klaenhammer T.R."/>
            <person name="Caufield P.W."/>
            <person name="Cui Y."/>
            <person name="Zhang H."/>
            <person name="O'Toole P.W."/>
        </authorList>
    </citation>
    <scope>NUCLEOTIDE SEQUENCE [LARGE SCALE GENOMIC DNA]</scope>
    <source>
        <strain evidence="3 4">DSM 20505</strain>
    </source>
</reference>
<dbReference type="SUPFAM" id="SSF82549">
    <property type="entry name" value="DAK1/DegV-like"/>
    <property type="match status" value="1"/>
</dbReference>
<dbReference type="OrthoDB" id="9775494at2"/>
<dbReference type="PANTHER" id="PTHR33434:SF2">
    <property type="entry name" value="FATTY ACID-BINDING PROTEIN TM_1468"/>
    <property type="match status" value="1"/>
</dbReference>
<evidence type="ECO:0000256" key="1">
    <source>
        <dbReference type="ARBA" id="ARBA00003238"/>
    </source>
</evidence>
<dbReference type="GO" id="GO:0008289">
    <property type="term" value="F:lipid binding"/>
    <property type="evidence" value="ECO:0007669"/>
    <property type="project" value="UniProtKB-KW"/>
</dbReference>
<dbReference type="EMBL" id="AYYO01000011">
    <property type="protein sequence ID" value="KRM55906.1"/>
    <property type="molecule type" value="Genomic_DNA"/>
</dbReference>
<sequence length="287" mass="30934">MKTAIVTDSSAYLSPEEARAMNITVVPLTVIFGQQEYFENETISSADFYTRMATEDALPTTAQAPLARLDQEYRRLAAAGYDQVLSIHLSAALSGMVDSLRGFVADYKPIDVVVVDSQSISAGLGYQVKLAARLLDAGLQVAEILPILARFNQQVSVWFVVADLKHLLRTGRISGSMAFLGNLLAIKPVLSLVEGKIIPVGKERTARRAYAKIGVNVLTAAEKIELPVRFDVIDANNPEAVAALQNQIKKVLPECPIDRGTIGPAVGVHTGEGVVGAFIAPDWQSFI</sequence>
<dbReference type="InterPro" id="IPR003797">
    <property type="entry name" value="DegV"/>
</dbReference>
<dbReference type="PROSITE" id="PS51482">
    <property type="entry name" value="DEGV"/>
    <property type="match status" value="1"/>
</dbReference>
<dbReference type="NCBIfam" id="TIGR00762">
    <property type="entry name" value="DegV"/>
    <property type="match status" value="1"/>
</dbReference>
<accession>A0A0R1ZNF4</accession>
<dbReference type="InterPro" id="IPR050270">
    <property type="entry name" value="DegV_domain_contain"/>
</dbReference>
<dbReference type="InterPro" id="IPR043168">
    <property type="entry name" value="DegV_C"/>
</dbReference>
<comment type="caution">
    <text evidence="3">The sequence shown here is derived from an EMBL/GenBank/DDBJ whole genome shotgun (WGS) entry which is preliminary data.</text>
</comment>
<gene>
    <name evidence="3" type="ORF">FC18_GL000959</name>
</gene>
<dbReference type="STRING" id="1291052.FC18_GL000959"/>
<dbReference type="Gene3D" id="3.30.1180.10">
    <property type="match status" value="1"/>
</dbReference>
<proteinExistence type="predicted"/>
<dbReference type="PANTHER" id="PTHR33434">
    <property type="entry name" value="DEGV DOMAIN-CONTAINING PROTEIN DR_1986-RELATED"/>
    <property type="match status" value="1"/>
</dbReference>
<name>A0A0R1ZNF4_9LACO</name>
<evidence type="ECO:0000313" key="4">
    <source>
        <dbReference type="Proteomes" id="UP000051679"/>
    </source>
</evidence>
<organism evidence="3 4">
    <name type="scientific">Lacticaseibacillus sharpeae JCM 1186 = DSM 20505</name>
    <dbReference type="NCBI Taxonomy" id="1291052"/>
    <lineage>
        <taxon>Bacteria</taxon>
        <taxon>Bacillati</taxon>
        <taxon>Bacillota</taxon>
        <taxon>Bacilli</taxon>
        <taxon>Lactobacillales</taxon>
        <taxon>Lactobacillaceae</taxon>
        <taxon>Lacticaseibacillus</taxon>
    </lineage>
</organism>
<keyword evidence="4" id="KW-1185">Reference proteome</keyword>
<dbReference type="Pfam" id="PF02645">
    <property type="entry name" value="DegV"/>
    <property type="match status" value="1"/>
</dbReference>
<keyword evidence="2" id="KW-0446">Lipid-binding</keyword>
<dbReference type="PATRIC" id="fig|1291052.5.peg.973"/>
<dbReference type="RefSeq" id="WP_056975482.1">
    <property type="nucleotide sequence ID" value="NZ_AYYO01000011.1"/>
</dbReference>
<dbReference type="Proteomes" id="UP000051679">
    <property type="component" value="Unassembled WGS sequence"/>
</dbReference>